<gene>
    <name evidence="8" type="primary">LOC102606216</name>
</gene>
<dbReference type="RefSeq" id="XP_006351453.1">
    <property type="nucleotide sequence ID" value="XM_006351391.2"/>
</dbReference>
<evidence type="ECO:0000313" key="8">
    <source>
        <dbReference type="EnsemblPlants" id="PGSC0003DMT400039229"/>
    </source>
</evidence>
<feature type="zinc finger region" description="C3H1-type" evidence="5">
    <location>
        <begin position="181"/>
        <end position="209"/>
    </location>
</feature>
<feature type="compositionally biased region" description="Low complexity" evidence="6">
    <location>
        <begin position="325"/>
        <end position="335"/>
    </location>
</feature>
<feature type="domain" description="C3H1-type" evidence="7">
    <location>
        <begin position="229"/>
        <end position="257"/>
    </location>
</feature>
<dbReference type="ExpressionAtlas" id="M1B7Y7">
    <property type="expression patterns" value="baseline"/>
</dbReference>
<dbReference type="AlphaFoldDB" id="M1B7Y7"/>
<dbReference type="eggNOG" id="KOG1677">
    <property type="taxonomic scope" value="Eukaryota"/>
</dbReference>
<reference evidence="8" key="2">
    <citation type="submission" date="2015-06" db="UniProtKB">
        <authorList>
            <consortium name="EnsemblPlants"/>
        </authorList>
    </citation>
    <scope>IDENTIFICATION</scope>
    <source>
        <strain evidence="8">DM1-3 516 R44</strain>
    </source>
</reference>
<keyword evidence="3 5" id="KW-0862">Zinc</keyword>
<dbReference type="EnsemblPlants" id="PGSC0003DMT400039229">
    <property type="protein sequence ID" value="PGSC0003DMT400039229"/>
    <property type="gene ID" value="PGSC0003DMG400015168"/>
</dbReference>
<feature type="domain" description="C3H1-type" evidence="7">
    <location>
        <begin position="457"/>
        <end position="485"/>
    </location>
</feature>
<dbReference type="SUPFAM" id="SSF90229">
    <property type="entry name" value="CCCH zinc finger"/>
    <property type="match status" value="5"/>
</dbReference>
<protein>
    <submittedName>
        <fullName evidence="8">Nucleic acid binding protein</fullName>
    </submittedName>
</protein>
<feature type="zinc finger region" description="C3H1-type" evidence="5">
    <location>
        <begin position="411"/>
        <end position="439"/>
    </location>
</feature>
<keyword evidence="1 5" id="KW-0479">Metal-binding</keyword>
<dbReference type="Pfam" id="PF00642">
    <property type="entry name" value="zf-CCCH"/>
    <property type="match status" value="4"/>
</dbReference>
<feature type="zinc finger region" description="C3H1-type" evidence="5">
    <location>
        <begin position="457"/>
        <end position="485"/>
    </location>
</feature>
<dbReference type="InterPro" id="IPR000571">
    <property type="entry name" value="Znf_CCCH"/>
</dbReference>
<accession>M1B7Y7</accession>
<feature type="region of interest" description="Disordered" evidence="6">
    <location>
        <begin position="489"/>
        <end position="518"/>
    </location>
</feature>
<dbReference type="Proteomes" id="UP000011115">
    <property type="component" value="Unassembled WGS sequence"/>
</dbReference>
<dbReference type="InParanoid" id="M1B7Y7"/>
<dbReference type="GeneID" id="102606216"/>
<feature type="region of interest" description="Disordered" evidence="6">
    <location>
        <begin position="114"/>
        <end position="168"/>
    </location>
</feature>
<dbReference type="FunCoup" id="M1B7Y7">
    <property type="interactions" value="1321"/>
</dbReference>
<evidence type="ECO:0000256" key="5">
    <source>
        <dbReference type="PROSITE-ProRule" id="PRU00723"/>
    </source>
</evidence>
<dbReference type="Gene3D" id="4.10.1000.10">
    <property type="entry name" value="Zinc finger, CCCH-type"/>
    <property type="match status" value="2"/>
</dbReference>
<keyword evidence="9" id="KW-1185">Reference proteome</keyword>
<reference evidence="9" key="1">
    <citation type="journal article" date="2011" name="Nature">
        <title>Genome sequence and analysis of the tuber crop potato.</title>
        <authorList>
            <consortium name="The Potato Genome Sequencing Consortium"/>
        </authorList>
    </citation>
    <scope>NUCLEOTIDE SEQUENCE [LARGE SCALE GENOMIC DNA]</scope>
    <source>
        <strain evidence="9">cv. DM1-3 516 R44</strain>
    </source>
</reference>
<dbReference type="GO" id="GO:0008270">
    <property type="term" value="F:zinc ion binding"/>
    <property type="evidence" value="ECO:0007669"/>
    <property type="project" value="UniProtKB-KW"/>
</dbReference>
<dbReference type="Gene3D" id="2.30.30.1190">
    <property type="match status" value="2"/>
</dbReference>
<sequence>MEAIEQHQNQNQNQNQNHNQSSDQTEELGIESQNSETLLLPSDLNFQNPNQNQPKADESDDDDEMAMQAICEELKNLVLSQVLDEDGGNQDLHHLDREESGELKEKLEDELENVEGNDDGWGYVGEYGYDQYDEDGDENRSGSRNGNEIDGENENGYEGDSKEAGFNANRINKRKINYPLRPDAQDCPYYMKTGMCKFGSNCKFNHPSRRRIQQGTKDKGKQREDSQERPGQIECKYYLTSGGCKYGKACKFNHSREKGAISPIVEFNFLGLPIRLGEKECPYYMRTGSCKYGSNCRFHHPDPTTVAGADLSSGHNNTGAVPVQAASHSSASSWSPPRSLNDTAPYVPMMYPPTQGTASPNTEWNGYQAPAYPTSEKRLPTPPAFAMNNPAKTNFYPRSQQPEQVEEYPERPGQLECSYFIKFGDCKYRSNCKFHHPKSRISKANSSTLNDKGLPLRPDQTVCSFYSRYGICKYGPACKFDHPENYVGSASPAESGFDQHQQSQMSQGWQGQHLEVDH</sequence>
<dbReference type="GO" id="GO:0003677">
    <property type="term" value="F:DNA binding"/>
    <property type="evidence" value="ECO:0007669"/>
    <property type="project" value="UniProtKB-KW"/>
</dbReference>
<keyword evidence="4" id="KW-0238">DNA-binding</keyword>
<feature type="compositionally biased region" description="Low complexity" evidence="6">
    <location>
        <begin position="1"/>
        <end position="20"/>
    </location>
</feature>
<dbReference type="InterPro" id="IPR050974">
    <property type="entry name" value="Plant_ZF_CCCH"/>
</dbReference>
<feature type="domain" description="C3H1-type" evidence="7">
    <location>
        <begin position="411"/>
        <end position="439"/>
    </location>
</feature>
<dbReference type="HOGENOM" id="CLU_033292_3_1_1"/>
<proteinExistence type="predicted"/>
<evidence type="ECO:0000256" key="4">
    <source>
        <dbReference type="ARBA" id="ARBA00023125"/>
    </source>
</evidence>
<feature type="compositionally biased region" description="Low complexity" evidence="6">
    <location>
        <begin position="499"/>
        <end position="518"/>
    </location>
</feature>
<dbReference type="KEGG" id="sot:102606216"/>
<dbReference type="OMA" id="CLHYSRY"/>
<feature type="zinc finger region" description="C3H1-type" evidence="5">
    <location>
        <begin position="275"/>
        <end position="303"/>
    </location>
</feature>
<organism evidence="8 9">
    <name type="scientific">Solanum tuberosum</name>
    <name type="common">Potato</name>
    <dbReference type="NCBI Taxonomy" id="4113"/>
    <lineage>
        <taxon>Eukaryota</taxon>
        <taxon>Viridiplantae</taxon>
        <taxon>Streptophyta</taxon>
        <taxon>Embryophyta</taxon>
        <taxon>Tracheophyta</taxon>
        <taxon>Spermatophyta</taxon>
        <taxon>Magnoliopsida</taxon>
        <taxon>eudicotyledons</taxon>
        <taxon>Gunneridae</taxon>
        <taxon>Pentapetalae</taxon>
        <taxon>asterids</taxon>
        <taxon>lamiids</taxon>
        <taxon>Solanales</taxon>
        <taxon>Solanaceae</taxon>
        <taxon>Solanoideae</taxon>
        <taxon>Solaneae</taxon>
        <taxon>Solanum</taxon>
    </lineage>
</organism>
<feature type="compositionally biased region" description="Basic and acidic residues" evidence="6">
    <location>
        <begin position="216"/>
        <end position="228"/>
    </location>
</feature>
<name>M1B7Y7_SOLTU</name>
<evidence type="ECO:0000256" key="3">
    <source>
        <dbReference type="ARBA" id="ARBA00022833"/>
    </source>
</evidence>
<feature type="region of interest" description="Disordered" evidence="6">
    <location>
        <begin position="1"/>
        <end position="63"/>
    </location>
</feature>
<dbReference type="Pfam" id="PF14608">
    <property type="entry name" value="zf-CCCH_2"/>
    <property type="match status" value="1"/>
</dbReference>
<feature type="compositionally biased region" description="Polar residues" evidence="6">
    <location>
        <begin position="44"/>
        <end position="54"/>
    </location>
</feature>
<dbReference type="PaxDb" id="4113-PGSC0003DMT400039229"/>
<evidence type="ECO:0000256" key="1">
    <source>
        <dbReference type="ARBA" id="ARBA00022723"/>
    </source>
</evidence>
<feature type="region of interest" description="Disordered" evidence="6">
    <location>
        <begin position="317"/>
        <end position="338"/>
    </location>
</feature>
<evidence type="ECO:0000259" key="7">
    <source>
        <dbReference type="PROSITE" id="PS50103"/>
    </source>
</evidence>
<evidence type="ECO:0000256" key="2">
    <source>
        <dbReference type="ARBA" id="ARBA00022771"/>
    </source>
</evidence>
<dbReference type="STRING" id="4113.M1B7Y7"/>
<dbReference type="Gramene" id="PGSC0003DMT400039229">
    <property type="protein sequence ID" value="PGSC0003DMT400039229"/>
    <property type="gene ID" value="PGSC0003DMG400015168"/>
</dbReference>
<dbReference type="SMART" id="SM00356">
    <property type="entry name" value="ZnF_C3H1"/>
    <property type="match status" value="5"/>
</dbReference>
<keyword evidence="2 5" id="KW-0863">Zinc-finger</keyword>
<dbReference type="PROSITE" id="PS50103">
    <property type="entry name" value="ZF_C3H1"/>
    <property type="match status" value="5"/>
</dbReference>
<dbReference type="PANTHER" id="PTHR12506:SF20">
    <property type="entry name" value="ZINC FINGER CCCH DOMAIN-CONTAINING PROTEIN 67"/>
    <property type="match status" value="1"/>
</dbReference>
<feature type="domain" description="C3H1-type" evidence="7">
    <location>
        <begin position="181"/>
        <end position="209"/>
    </location>
</feature>
<feature type="zinc finger region" description="C3H1-type" evidence="5">
    <location>
        <begin position="229"/>
        <end position="257"/>
    </location>
</feature>
<dbReference type="InterPro" id="IPR036855">
    <property type="entry name" value="Znf_CCCH_sf"/>
</dbReference>
<evidence type="ECO:0000313" key="9">
    <source>
        <dbReference type="Proteomes" id="UP000011115"/>
    </source>
</evidence>
<feature type="domain" description="C3H1-type" evidence="7">
    <location>
        <begin position="275"/>
        <end position="303"/>
    </location>
</feature>
<feature type="region of interest" description="Disordered" evidence="6">
    <location>
        <begin position="207"/>
        <end position="229"/>
    </location>
</feature>
<dbReference type="GO" id="GO:0003729">
    <property type="term" value="F:mRNA binding"/>
    <property type="evidence" value="ECO:0000318"/>
    <property type="project" value="GO_Central"/>
</dbReference>
<dbReference type="PANTHER" id="PTHR12506">
    <property type="entry name" value="PROTEIN PHOSPHATASE RELATED"/>
    <property type="match status" value="1"/>
</dbReference>
<evidence type="ECO:0000256" key="6">
    <source>
        <dbReference type="SAM" id="MobiDB-lite"/>
    </source>
</evidence>
<dbReference type="OrthoDB" id="411372at2759"/>